<feature type="signal peptide" evidence="1">
    <location>
        <begin position="1"/>
        <end position="37"/>
    </location>
</feature>
<evidence type="ECO:0000313" key="3">
    <source>
        <dbReference type="Proteomes" id="UP000292274"/>
    </source>
</evidence>
<keyword evidence="1" id="KW-0732">Signal</keyword>
<evidence type="ECO:0008006" key="4">
    <source>
        <dbReference type="Google" id="ProtNLM"/>
    </source>
</evidence>
<name>A0A4V2LUG7_9ACTN</name>
<reference evidence="2 3" key="1">
    <citation type="submission" date="2019-02" db="EMBL/GenBank/DDBJ databases">
        <title>Jishengella sp. nov., isolated from a root of Zingiber montanum.</title>
        <authorList>
            <person name="Kuncharoen N."/>
            <person name="Kudo T."/>
            <person name="Masahiro Y."/>
            <person name="Ohkuma M."/>
            <person name="Tanasupawat S."/>
        </authorList>
    </citation>
    <scope>NUCLEOTIDE SEQUENCE [LARGE SCALE GENOMIC DNA]</scope>
    <source>
        <strain evidence="2 3">PLAI 1-1</strain>
    </source>
</reference>
<dbReference type="OrthoDB" id="3985792at2"/>
<dbReference type="AlphaFoldDB" id="A0A4V2LUG7"/>
<feature type="chain" id="PRO_5039037230" description="HAF repeat-containing protein" evidence="1">
    <location>
        <begin position="38"/>
        <end position="385"/>
    </location>
</feature>
<comment type="caution">
    <text evidence="2">The sequence shown here is derived from an EMBL/GenBank/DDBJ whole genome shotgun (WGS) entry which is preliminary data.</text>
</comment>
<sequence>MTPQRKGNGMRRSGRITRKALVGVVATALVMSSSAVTATAGPAAVGRHLLGTLGGSWSYPNDLNNAGQVVGHSQATDGRGHAFRWQRGVLTDLGKPGETSTANAVNERGVVVGTSENRAVMWRNGSMSILVEATEAGPAMAYGVNDRDEVIGVRYLPTSYMYGQGFVWRNGRFVDLPGLGGDSYPVQINNRGDIVGFVEYDDGASTDAALWRNGLLTVIQPPGAVVSMAHAVNDRGQVLGSMKTITDSWHHFLWDNGVLTDLGDLNTVGINNRGEVAANPDREPGALPVRWHRGTQTALAPLGGGSARASAINSAGAVAGESSTTGGQRHGVVWLRGGRTIDLGPLRFGTSTASVWAMNDRGLVVGVVDPDGAGTQGVVWKTAKG</sequence>
<protein>
    <recommendedName>
        <fullName evidence="4">HAF repeat-containing protein</fullName>
    </recommendedName>
</protein>
<dbReference type="Proteomes" id="UP000292274">
    <property type="component" value="Unassembled WGS sequence"/>
</dbReference>
<accession>A0A4V2LUG7</accession>
<gene>
    <name evidence="2" type="ORF">E0H26_28410</name>
</gene>
<evidence type="ECO:0000313" key="2">
    <source>
        <dbReference type="EMBL" id="TCB88645.1"/>
    </source>
</evidence>
<keyword evidence="3" id="KW-1185">Reference proteome</keyword>
<evidence type="ECO:0000256" key="1">
    <source>
        <dbReference type="SAM" id="SignalP"/>
    </source>
</evidence>
<dbReference type="InterPro" id="IPR014262">
    <property type="entry name" value="HAF_rpt"/>
</dbReference>
<dbReference type="EMBL" id="SJJR01000037">
    <property type="protein sequence ID" value="TCB88645.1"/>
    <property type="molecule type" value="Genomic_DNA"/>
</dbReference>
<proteinExistence type="predicted"/>
<dbReference type="NCBIfam" id="TIGR02913">
    <property type="entry name" value="HAF_rpt"/>
    <property type="match status" value="3"/>
</dbReference>
<dbReference type="RefSeq" id="WP_131309470.1">
    <property type="nucleotide sequence ID" value="NZ_SJJR01000037.1"/>
</dbReference>
<organism evidence="2 3">
    <name type="scientific">Micromonospora zingiberis</name>
    <dbReference type="NCBI Taxonomy" id="2053011"/>
    <lineage>
        <taxon>Bacteria</taxon>
        <taxon>Bacillati</taxon>
        <taxon>Actinomycetota</taxon>
        <taxon>Actinomycetes</taxon>
        <taxon>Micromonosporales</taxon>
        <taxon>Micromonosporaceae</taxon>
        <taxon>Micromonospora</taxon>
    </lineage>
</organism>